<protein>
    <submittedName>
        <fullName evidence="2">Uncharacterized protein</fullName>
    </submittedName>
</protein>
<keyword evidence="1" id="KW-1133">Transmembrane helix</keyword>
<keyword evidence="3" id="KW-1185">Reference proteome</keyword>
<gene>
    <name evidence="2" type="ORF">BpHYR1_021772</name>
</gene>
<evidence type="ECO:0000256" key="1">
    <source>
        <dbReference type="SAM" id="Phobius"/>
    </source>
</evidence>
<dbReference type="EMBL" id="REGN01000649">
    <property type="protein sequence ID" value="RNA40379.1"/>
    <property type="molecule type" value="Genomic_DNA"/>
</dbReference>
<accession>A0A3M7SXH9</accession>
<dbReference type="Proteomes" id="UP000276133">
    <property type="component" value="Unassembled WGS sequence"/>
</dbReference>
<sequence>MNLSKTPIKIRLVKLIIKKSTINHHFSVYLIQSTPILASLLMSIPALIDNSEIVTKLLNFRDSLKNH</sequence>
<feature type="transmembrane region" description="Helical" evidence="1">
    <location>
        <begin position="26"/>
        <end position="48"/>
    </location>
</feature>
<dbReference type="AlphaFoldDB" id="A0A3M7SXH9"/>
<keyword evidence="1" id="KW-0472">Membrane</keyword>
<evidence type="ECO:0000313" key="3">
    <source>
        <dbReference type="Proteomes" id="UP000276133"/>
    </source>
</evidence>
<comment type="caution">
    <text evidence="2">The sequence shown here is derived from an EMBL/GenBank/DDBJ whole genome shotgun (WGS) entry which is preliminary data.</text>
</comment>
<name>A0A3M7SXH9_BRAPC</name>
<organism evidence="2 3">
    <name type="scientific">Brachionus plicatilis</name>
    <name type="common">Marine rotifer</name>
    <name type="synonym">Brachionus muelleri</name>
    <dbReference type="NCBI Taxonomy" id="10195"/>
    <lineage>
        <taxon>Eukaryota</taxon>
        <taxon>Metazoa</taxon>
        <taxon>Spiralia</taxon>
        <taxon>Gnathifera</taxon>
        <taxon>Rotifera</taxon>
        <taxon>Eurotatoria</taxon>
        <taxon>Monogononta</taxon>
        <taxon>Pseudotrocha</taxon>
        <taxon>Ploima</taxon>
        <taxon>Brachionidae</taxon>
        <taxon>Brachionus</taxon>
    </lineage>
</organism>
<reference evidence="2 3" key="1">
    <citation type="journal article" date="2018" name="Sci. Rep.">
        <title>Genomic signatures of local adaptation to the degree of environmental predictability in rotifers.</title>
        <authorList>
            <person name="Franch-Gras L."/>
            <person name="Hahn C."/>
            <person name="Garcia-Roger E.M."/>
            <person name="Carmona M.J."/>
            <person name="Serra M."/>
            <person name="Gomez A."/>
        </authorList>
    </citation>
    <scope>NUCLEOTIDE SEQUENCE [LARGE SCALE GENOMIC DNA]</scope>
    <source>
        <strain evidence="2">HYR1</strain>
    </source>
</reference>
<proteinExistence type="predicted"/>
<evidence type="ECO:0000313" key="2">
    <source>
        <dbReference type="EMBL" id="RNA40379.1"/>
    </source>
</evidence>
<keyword evidence="1" id="KW-0812">Transmembrane</keyword>